<feature type="domain" description="DUF7253" evidence="1">
    <location>
        <begin position="1"/>
        <end position="109"/>
    </location>
</feature>
<proteinExistence type="predicted"/>
<name>A0A0U4JYH4_9CAUD</name>
<dbReference type="Proteomes" id="UP000222527">
    <property type="component" value="Segment"/>
</dbReference>
<protein>
    <recommendedName>
        <fullName evidence="1">DUF7253 domain-containing protein</fullName>
    </recommendedName>
</protein>
<reference evidence="2 3" key="1">
    <citation type="submission" date="2015-11" db="EMBL/GenBank/DDBJ databases">
        <authorList>
            <person name="Aziz R.M."/>
            <person name="Carl E.L."/>
            <person name="Farooq M.A."/>
            <person name="Gal B."/>
            <person name="Garcia Martinez K."/>
            <person name="Mathew K.J."/>
            <person name="Obando D.J."/>
            <person name="Robinson K.M."/>
            <person name="Robinson M.D."/>
            <person name="Sanders L.M."/>
            <person name="Silva M.P."/>
            <person name="Tasnim L."/>
            <person name="Vo M."/>
            <person name="Vo Q.D."/>
            <person name="Simon S.E."/>
            <person name="Hughes L.E."/>
            <person name="Benjamin R.C."/>
            <person name="Bradley K.W."/>
            <person name="Asai D.J."/>
            <person name="Bowman C.A."/>
            <person name="Russell D.A."/>
            <person name="Pope W.H."/>
            <person name="Jacobs-Sera D."/>
            <person name="Hendrix R.W."/>
            <person name="Hatfull G.F."/>
        </authorList>
    </citation>
    <scope>NUCLEOTIDE SEQUENCE [LARGE SCALE GENOMIC DNA]</scope>
</reference>
<dbReference type="Pfam" id="PF23911">
    <property type="entry name" value="DUF7253"/>
    <property type="match status" value="1"/>
</dbReference>
<dbReference type="EMBL" id="KU160642">
    <property type="protein sequence ID" value="ALY08700.1"/>
    <property type="molecule type" value="Genomic_DNA"/>
</dbReference>
<dbReference type="RefSeq" id="YP_009603102.1">
    <property type="nucleotide sequence ID" value="NC_041948.1"/>
</dbReference>
<dbReference type="InterPro" id="IPR055677">
    <property type="entry name" value="DUF7253"/>
</dbReference>
<gene>
    <name evidence="2" type="primary">13</name>
    <name evidence="2" type="ORF">CIRCUM_13</name>
</gene>
<sequence length="111" mass="12499">MARFYGEVGYVDENVEIRPGVTKDVVVEFNLYGDVLRNTRRLDSGEKVNDDLSVGNSISVVADAYANENFHKIRYVKWNGARWKVTEVEVEAPRLKLRLGGVYNGPTPPTP</sequence>
<dbReference type="KEGG" id="vg:40078971"/>
<evidence type="ECO:0000259" key="1">
    <source>
        <dbReference type="Pfam" id="PF23911"/>
    </source>
</evidence>
<organism evidence="2 3">
    <name type="scientific">Arthrobacter phage Circum</name>
    <dbReference type="NCBI Taxonomy" id="1772295"/>
    <lineage>
        <taxon>Viruses</taxon>
        <taxon>Duplodnaviria</taxon>
        <taxon>Heunggongvirae</taxon>
        <taxon>Uroviricota</taxon>
        <taxon>Caudoviricetes</taxon>
        <taxon>Mudcatvirus</taxon>
        <taxon>Mudcatvirus circum</taxon>
    </lineage>
</organism>
<dbReference type="OrthoDB" id="18317at10239"/>
<keyword evidence="3" id="KW-1185">Reference proteome</keyword>
<dbReference type="GeneID" id="40078971"/>
<accession>A0A0U4JYH4</accession>
<evidence type="ECO:0000313" key="3">
    <source>
        <dbReference type="Proteomes" id="UP000222527"/>
    </source>
</evidence>
<evidence type="ECO:0000313" key="2">
    <source>
        <dbReference type="EMBL" id="ALY08700.1"/>
    </source>
</evidence>